<feature type="domain" description="Nucleotidyl transferase" evidence="1">
    <location>
        <begin position="26"/>
        <end position="62"/>
    </location>
</feature>
<dbReference type="Proteomes" id="UP000515847">
    <property type="component" value="Chromosome"/>
</dbReference>
<evidence type="ECO:0000259" key="1">
    <source>
        <dbReference type="Pfam" id="PF00483"/>
    </source>
</evidence>
<reference evidence="2 3" key="1">
    <citation type="journal article" date="2019" name="Front. Microbiol.">
        <title>Thermoanaerosceptrum fracticalcis gen. nov. sp. nov., a Novel Fumarate-Fermenting Microorganism From a Deep Fractured Carbonate Aquifer of the US Great Basin.</title>
        <authorList>
            <person name="Hamilton-Brehm S.D."/>
            <person name="Stewart L.E."/>
            <person name="Zavarin M."/>
            <person name="Caldwell M."/>
            <person name="Lawson P.A."/>
            <person name="Onstott T.C."/>
            <person name="Grzymski J."/>
            <person name="Neveux I."/>
            <person name="Lollar B.S."/>
            <person name="Russell C.E."/>
            <person name="Moser D.P."/>
        </authorList>
    </citation>
    <scope>NUCLEOTIDE SEQUENCE [LARGE SCALE GENOMIC DNA]</scope>
    <source>
        <strain evidence="2 3">DRI-13</strain>
    </source>
</reference>
<dbReference type="InterPro" id="IPR029044">
    <property type="entry name" value="Nucleotide-diphossugar_trans"/>
</dbReference>
<organism evidence="2 3">
    <name type="scientific">Thermanaerosceptrum fracticalcis</name>
    <dbReference type="NCBI Taxonomy" id="1712410"/>
    <lineage>
        <taxon>Bacteria</taxon>
        <taxon>Bacillati</taxon>
        <taxon>Bacillota</taxon>
        <taxon>Clostridia</taxon>
        <taxon>Eubacteriales</taxon>
        <taxon>Peptococcaceae</taxon>
        <taxon>Thermanaerosceptrum</taxon>
    </lineage>
</organism>
<dbReference type="Pfam" id="PF00483">
    <property type="entry name" value="NTP_transferase"/>
    <property type="match status" value="1"/>
</dbReference>
<protein>
    <recommendedName>
        <fullName evidence="1">Nucleotidyl transferase domain-containing protein</fullName>
    </recommendedName>
</protein>
<dbReference type="EMBL" id="CP045798">
    <property type="protein sequence ID" value="QNB45145.1"/>
    <property type="molecule type" value="Genomic_DNA"/>
</dbReference>
<dbReference type="Gene3D" id="3.90.550.10">
    <property type="entry name" value="Spore Coat Polysaccharide Biosynthesis Protein SpsA, Chain A"/>
    <property type="match status" value="1"/>
</dbReference>
<dbReference type="AlphaFoldDB" id="A0A7G6DZ91"/>
<gene>
    <name evidence="2" type="ORF">BR63_01695</name>
</gene>
<dbReference type="KEGG" id="tfr:BR63_01695"/>
<proteinExistence type="predicted"/>
<evidence type="ECO:0000313" key="2">
    <source>
        <dbReference type="EMBL" id="QNB45145.1"/>
    </source>
</evidence>
<dbReference type="SUPFAM" id="SSF53448">
    <property type="entry name" value="Nucleotide-diphospho-sugar transferases"/>
    <property type="match status" value="1"/>
</dbReference>
<evidence type="ECO:0000313" key="3">
    <source>
        <dbReference type="Proteomes" id="UP000515847"/>
    </source>
</evidence>
<sequence>MPYLSLFLLTTMWPLKKNGLRLLQAPLTVKNFVEKPDIFTAVKLLAEGNYFWNSGMLLKSLHITEFYHPISLYKHNDEYAKINLKKLW</sequence>
<keyword evidence="3" id="KW-1185">Reference proteome</keyword>
<accession>A0A7G6DZ91</accession>
<dbReference type="InterPro" id="IPR005835">
    <property type="entry name" value="NTP_transferase_dom"/>
</dbReference>
<dbReference type="OrthoDB" id="9806359at2"/>
<name>A0A7G6DZ91_THEFR</name>